<sequence>MNYNCKMNSSPVPPQSIMQKGFLQTLLLSQTQPQQQEQPTSTHIKQVKKLKLKRTEAVISPLRIWKEGKEKIHQYSSNQVVVRTKFAGGGGATTPTPMHKSRNDAGSKFTSSQKSTKQHKEQVTLRLPSMSKCLQFKILPREQTLIKDFFNMRMKHNRTPITPHTPNAEQQHQVPHALRQILQNKKKTTTRISATACVSLGRSPINQKSQQLNIESGDNIKQAATQNSMDNKLEETRLLQSRYDQASVKSGLKFEQSNIIRPKSQQREAGVRRRRIFNKLSENLSQIEGNKPSTAQNMRSEYNFQLQSNLLLLEHIKQRNKQLPLYTVSGKKESPSHQASSNDIAVRGKSAEMHHKARESIHLQKLEIDSNVSKDAIRLYSGQSRIRMVAQAREVVLSHRHDQGCQVTTRSDEQTYHKYLEDPVHAIEHPPLIDEDLSPIIRRSPSAKIKRKRGKPIKLGDKDDDTTSGYESSSREDDLVVPLNNLTRSRSKVDFIMGRRSSAGGSPGRHSFITGNSPKRISPKKVGDQNHNHFEGLIHPVLMNDSEPHLELLPQDVTPMENRFGATLVNESLQKSPDQSSTNLYNSKRNLHHHKRSNSFDYIFPGKILQPITNVQTTSKKMKHYQLINNADLPRITAETGTGVRSSKELRPRTAAILQEFAFDPANFSSLRCSGQKVGMRAPSPPNNNTIVDKKTHLINIANGLYHRRGSRPNATTKASANVNIYKHLVQKKREIAEEIRQQNKQNTFEMYLSSHKQSREGGEELNYALQQQVQSPIYHTSGYEMTSRPLTNFGHRKSRVPPIMKRIDIYRMDVSQLM</sequence>
<feature type="compositionally biased region" description="Low complexity" evidence="1">
    <location>
        <begin position="498"/>
        <end position="511"/>
    </location>
</feature>
<accession>A0A8J8NZH4</accession>
<feature type="region of interest" description="Disordered" evidence="1">
    <location>
        <begin position="436"/>
        <end position="476"/>
    </location>
</feature>
<dbReference type="Proteomes" id="UP000785679">
    <property type="component" value="Unassembled WGS sequence"/>
</dbReference>
<feature type="region of interest" description="Disordered" evidence="1">
    <location>
        <begin position="498"/>
        <end position="526"/>
    </location>
</feature>
<dbReference type="EMBL" id="RRYP01004213">
    <property type="protein sequence ID" value="TNV83049.1"/>
    <property type="molecule type" value="Genomic_DNA"/>
</dbReference>
<evidence type="ECO:0000256" key="1">
    <source>
        <dbReference type="SAM" id="MobiDB-lite"/>
    </source>
</evidence>
<organism evidence="2 3">
    <name type="scientific">Halteria grandinella</name>
    <dbReference type="NCBI Taxonomy" id="5974"/>
    <lineage>
        <taxon>Eukaryota</taxon>
        <taxon>Sar</taxon>
        <taxon>Alveolata</taxon>
        <taxon>Ciliophora</taxon>
        <taxon>Intramacronucleata</taxon>
        <taxon>Spirotrichea</taxon>
        <taxon>Stichotrichia</taxon>
        <taxon>Sporadotrichida</taxon>
        <taxon>Halteriidae</taxon>
        <taxon>Halteria</taxon>
    </lineage>
</organism>
<proteinExistence type="predicted"/>
<evidence type="ECO:0000313" key="2">
    <source>
        <dbReference type="EMBL" id="TNV83049.1"/>
    </source>
</evidence>
<dbReference type="AlphaFoldDB" id="A0A8J8NZH4"/>
<name>A0A8J8NZH4_HALGN</name>
<keyword evidence="3" id="KW-1185">Reference proteome</keyword>
<gene>
    <name evidence="2" type="ORF">FGO68_gene8108</name>
</gene>
<comment type="caution">
    <text evidence="2">The sequence shown here is derived from an EMBL/GenBank/DDBJ whole genome shotgun (WGS) entry which is preliminary data.</text>
</comment>
<protein>
    <submittedName>
        <fullName evidence="2">Uncharacterized protein</fullName>
    </submittedName>
</protein>
<feature type="region of interest" description="Disordered" evidence="1">
    <location>
        <begin position="88"/>
        <end position="124"/>
    </location>
</feature>
<reference evidence="2" key="1">
    <citation type="submission" date="2019-06" db="EMBL/GenBank/DDBJ databases">
        <authorList>
            <person name="Zheng W."/>
        </authorList>
    </citation>
    <scope>NUCLEOTIDE SEQUENCE</scope>
    <source>
        <strain evidence="2">QDHG01</strain>
    </source>
</reference>
<evidence type="ECO:0000313" key="3">
    <source>
        <dbReference type="Proteomes" id="UP000785679"/>
    </source>
</evidence>